<organism evidence="2 3">
    <name type="scientific">Fusarium pseudoanthophilum</name>
    <dbReference type="NCBI Taxonomy" id="48495"/>
    <lineage>
        <taxon>Eukaryota</taxon>
        <taxon>Fungi</taxon>
        <taxon>Dikarya</taxon>
        <taxon>Ascomycota</taxon>
        <taxon>Pezizomycotina</taxon>
        <taxon>Sordariomycetes</taxon>
        <taxon>Hypocreomycetidae</taxon>
        <taxon>Hypocreales</taxon>
        <taxon>Nectriaceae</taxon>
        <taxon>Fusarium</taxon>
        <taxon>Fusarium fujikuroi species complex</taxon>
    </lineage>
</organism>
<protein>
    <submittedName>
        <fullName evidence="2">Uncharacterized protein</fullName>
    </submittedName>
</protein>
<accession>A0A8H5KJH6</accession>
<proteinExistence type="predicted"/>
<dbReference type="EMBL" id="JAAOAR010000839">
    <property type="protein sequence ID" value="KAF5573095.1"/>
    <property type="molecule type" value="Genomic_DNA"/>
</dbReference>
<comment type="caution">
    <text evidence="2">The sequence shown here is derived from an EMBL/GenBank/DDBJ whole genome shotgun (WGS) entry which is preliminary data.</text>
</comment>
<keyword evidence="3" id="KW-1185">Reference proteome</keyword>
<sequence length="317" mass="35231">MSESMQDVLAVDLLDDLGGAEDEEECVLFVEAAMFPSDGGASYRTRNSKQNPFQRTTGTDRKGTVNIRLKLLDIVHGTLHPDEPTSFATLIVFKCVFFSKKHSRRVKSADIQLVFKTIGEATPDPEVVDIVPQGRFCLMPETEERTVTKEASGDLNVPLVGGMGGSAGLKWQQVKVRQGTKYTTVFGEIGTYGRDEGEDNGAGWSMLENPMTKDGVPHYLTGAILMKRHDNMSHFQCDLEVKVETDRWTALSGLFQSEPLDDPILFDPKLPSTDRLKVYTTDRLSQVKLSDFEDINIMNTKSGIVRDMEPVAMDVTE</sequence>
<dbReference type="Proteomes" id="UP000544095">
    <property type="component" value="Unassembled WGS sequence"/>
</dbReference>
<evidence type="ECO:0000313" key="2">
    <source>
        <dbReference type="EMBL" id="KAF5573095.1"/>
    </source>
</evidence>
<evidence type="ECO:0000256" key="1">
    <source>
        <dbReference type="SAM" id="MobiDB-lite"/>
    </source>
</evidence>
<evidence type="ECO:0000313" key="3">
    <source>
        <dbReference type="Proteomes" id="UP000544095"/>
    </source>
</evidence>
<dbReference type="AlphaFoldDB" id="A0A8H5KJH6"/>
<gene>
    <name evidence="2" type="ORF">FPANT_12593</name>
</gene>
<feature type="region of interest" description="Disordered" evidence="1">
    <location>
        <begin position="40"/>
        <end position="59"/>
    </location>
</feature>
<feature type="compositionally biased region" description="Polar residues" evidence="1">
    <location>
        <begin position="44"/>
        <end position="57"/>
    </location>
</feature>
<reference evidence="2 3" key="1">
    <citation type="submission" date="2020-05" db="EMBL/GenBank/DDBJ databases">
        <title>Identification and distribution of gene clusters putatively required for synthesis of sphingolipid metabolism inhibitors in phylogenetically diverse species of the filamentous fungus Fusarium.</title>
        <authorList>
            <person name="Kim H.-S."/>
            <person name="Busman M."/>
            <person name="Brown D.W."/>
            <person name="Divon H."/>
            <person name="Uhlig S."/>
            <person name="Proctor R.H."/>
        </authorList>
    </citation>
    <scope>NUCLEOTIDE SEQUENCE [LARGE SCALE GENOMIC DNA]</scope>
    <source>
        <strain evidence="2 3">NRRL 25211</strain>
    </source>
</reference>
<name>A0A8H5KJH6_9HYPO</name>